<evidence type="ECO:0000313" key="18">
    <source>
        <dbReference type="EMBL" id="JAG23529.1"/>
    </source>
</evidence>
<feature type="transmembrane region" description="Helical" evidence="5">
    <location>
        <begin position="29"/>
        <end position="47"/>
    </location>
</feature>
<organism evidence="17">
    <name type="scientific">Lygus hesperus</name>
    <name type="common">Western plant bug</name>
    <dbReference type="NCBI Taxonomy" id="30085"/>
    <lineage>
        <taxon>Eukaryota</taxon>
        <taxon>Metazoa</taxon>
        <taxon>Ecdysozoa</taxon>
        <taxon>Arthropoda</taxon>
        <taxon>Hexapoda</taxon>
        <taxon>Insecta</taxon>
        <taxon>Pterygota</taxon>
        <taxon>Neoptera</taxon>
        <taxon>Paraneoptera</taxon>
        <taxon>Hemiptera</taxon>
        <taxon>Heteroptera</taxon>
        <taxon>Panheteroptera</taxon>
        <taxon>Cimicomorpha</taxon>
        <taxon>Miridae</taxon>
        <taxon>Mirini</taxon>
        <taxon>Lygus</taxon>
    </lineage>
</organism>
<dbReference type="InterPro" id="IPR013525">
    <property type="entry name" value="ABC2_TM"/>
</dbReference>
<evidence type="ECO:0000313" key="25">
    <source>
        <dbReference type="EMBL" id="JAG35214.1"/>
    </source>
</evidence>
<dbReference type="EMBL" id="GBHO01036948">
    <property type="protein sequence ID" value="JAG06656.1"/>
    <property type="molecule type" value="Transcribed_RNA"/>
</dbReference>
<dbReference type="AlphaFoldDB" id="A0A0A9XS07"/>
<protein>
    <submittedName>
        <fullName evidence="17">ABC transporter A family member 1</fullName>
    </submittedName>
</protein>
<dbReference type="Pfam" id="PF12698">
    <property type="entry name" value="ABC2_membrane_3"/>
    <property type="match status" value="1"/>
</dbReference>
<evidence type="ECO:0000313" key="19">
    <source>
        <dbReference type="EMBL" id="JAG27918.1"/>
    </source>
</evidence>
<dbReference type="EMBL" id="GBHO01015684">
    <property type="protein sequence ID" value="JAG27920.1"/>
    <property type="molecule type" value="Transcribed_RNA"/>
</dbReference>
<keyword evidence="2 5" id="KW-0812">Transmembrane</keyword>
<dbReference type="EMBL" id="GBHO01036946">
    <property type="protein sequence ID" value="JAG06658.1"/>
    <property type="molecule type" value="Transcribed_RNA"/>
</dbReference>
<dbReference type="GO" id="GO:0016020">
    <property type="term" value="C:membrane"/>
    <property type="evidence" value="ECO:0007669"/>
    <property type="project" value="UniProtKB-SubCell"/>
</dbReference>
<evidence type="ECO:0000313" key="24">
    <source>
        <dbReference type="EMBL" id="JAG35211.1"/>
    </source>
</evidence>
<evidence type="ECO:0000313" key="12">
    <source>
        <dbReference type="EMBL" id="JAG06660.1"/>
    </source>
</evidence>
<dbReference type="EMBL" id="GBHO01008388">
    <property type="protein sequence ID" value="JAG35216.1"/>
    <property type="molecule type" value="Transcribed_RNA"/>
</dbReference>
<evidence type="ECO:0000313" key="22">
    <source>
        <dbReference type="EMBL" id="JAG27922.1"/>
    </source>
</evidence>
<dbReference type="EMBL" id="GBHO01008393">
    <property type="protein sequence ID" value="JAG35211.1"/>
    <property type="molecule type" value="Transcribed_RNA"/>
</dbReference>
<dbReference type="GO" id="GO:0140359">
    <property type="term" value="F:ABC-type transporter activity"/>
    <property type="evidence" value="ECO:0007669"/>
    <property type="project" value="InterPro"/>
</dbReference>
<evidence type="ECO:0000313" key="20">
    <source>
        <dbReference type="EMBL" id="JAG27920.1"/>
    </source>
</evidence>
<keyword evidence="3 5" id="KW-1133">Transmembrane helix</keyword>
<comment type="subcellular location">
    <subcellularLocation>
        <location evidence="1">Membrane</location>
        <topology evidence="1">Multi-pass membrane protein</topology>
    </subcellularLocation>
</comment>
<evidence type="ECO:0000313" key="10">
    <source>
        <dbReference type="EMBL" id="JAG06658.1"/>
    </source>
</evidence>
<evidence type="ECO:0000313" key="7">
    <source>
        <dbReference type="EMBL" id="JAG06653.1"/>
    </source>
</evidence>
<dbReference type="EMBL" id="GBHO01015683">
    <property type="protein sequence ID" value="JAG27921.1"/>
    <property type="molecule type" value="Transcribed_RNA"/>
</dbReference>
<evidence type="ECO:0000313" key="9">
    <source>
        <dbReference type="EMBL" id="JAG06656.1"/>
    </source>
</evidence>
<dbReference type="EMBL" id="GBHO01015686">
    <property type="protein sequence ID" value="JAG27918.1"/>
    <property type="molecule type" value="Transcribed_RNA"/>
</dbReference>
<dbReference type="EMBL" id="GBHO01036944">
    <property type="protein sequence ID" value="JAG06660.1"/>
    <property type="molecule type" value="Transcribed_RNA"/>
</dbReference>
<evidence type="ECO:0000313" key="21">
    <source>
        <dbReference type="EMBL" id="JAG27921.1"/>
    </source>
</evidence>
<evidence type="ECO:0000256" key="2">
    <source>
        <dbReference type="ARBA" id="ARBA00022692"/>
    </source>
</evidence>
<reference evidence="17" key="2">
    <citation type="submission" date="2014-07" db="EMBL/GenBank/DDBJ databases">
        <authorList>
            <person name="Hull J."/>
        </authorList>
    </citation>
    <scope>NUCLEOTIDE SEQUENCE</scope>
</reference>
<dbReference type="EMBL" id="GBHO01015682">
    <property type="protein sequence ID" value="JAG27922.1"/>
    <property type="molecule type" value="Transcribed_RNA"/>
</dbReference>
<evidence type="ECO:0000256" key="4">
    <source>
        <dbReference type="ARBA" id="ARBA00023136"/>
    </source>
</evidence>
<evidence type="ECO:0000256" key="1">
    <source>
        <dbReference type="ARBA" id="ARBA00004141"/>
    </source>
</evidence>
<evidence type="ECO:0000313" key="15">
    <source>
        <dbReference type="EMBL" id="JAG13900.1"/>
    </source>
</evidence>
<keyword evidence="4 5" id="KW-0472">Membrane</keyword>
<reference evidence="17" key="1">
    <citation type="journal article" date="2014" name="PLoS ONE">
        <title>Transcriptome-Based Identification of ABC Transporters in the Western Tarnished Plant Bug Lygus hesperus.</title>
        <authorList>
            <person name="Hull J.J."/>
            <person name="Chaney K."/>
            <person name="Geib S.M."/>
            <person name="Fabrick J.A."/>
            <person name="Brent C.S."/>
            <person name="Walsh D."/>
            <person name="Lavine L.C."/>
        </authorList>
    </citation>
    <scope>NUCLEOTIDE SEQUENCE</scope>
</reference>
<dbReference type="EMBL" id="GBHO01029726">
    <property type="protein sequence ID" value="JAG13878.1"/>
    <property type="molecule type" value="Transcribed_RNA"/>
</dbReference>
<proteinExistence type="predicted"/>
<evidence type="ECO:0000313" key="14">
    <source>
        <dbReference type="EMBL" id="JAG13878.1"/>
    </source>
</evidence>
<evidence type="ECO:0000313" key="13">
    <source>
        <dbReference type="EMBL" id="JAG06661.1"/>
    </source>
</evidence>
<evidence type="ECO:0000256" key="5">
    <source>
        <dbReference type="SAM" id="Phobius"/>
    </source>
</evidence>
<evidence type="ECO:0000313" key="11">
    <source>
        <dbReference type="EMBL" id="JAG06659.1"/>
    </source>
</evidence>
<dbReference type="EMBL" id="GBHO01036943">
    <property type="protein sequence ID" value="JAG06661.1"/>
    <property type="molecule type" value="Transcribed_RNA"/>
</dbReference>
<gene>
    <name evidence="17" type="primary">ABCA1_28</name>
    <name evidence="9" type="synonym">ABCA1_0</name>
    <name evidence="11" type="synonym">ABCA1_1</name>
    <name evidence="16" type="synonym">ABCA1_10</name>
    <name evidence="18" type="synonym">ABCA1_14</name>
    <name evidence="8" type="synonym">ABCA1_19</name>
    <name evidence="21" type="synonym">ABCA1_2</name>
    <name evidence="19" type="synonym">ABCA1_20</name>
    <name evidence="22" type="synonym">ABCA1_22</name>
    <name evidence="24" type="synonym">ABCA1_25</name>
    <name evidence="25" type="synonym">ABCA1_26</name>
    <name evidence="15" type="synonym">ABCA1_29</name>
    <name evidence="20" type="synonym">ABCA1_33</name>
    <name evidence="26" type="synonym">ABCA1_4</name>
    <name evidence="7" type="synonym">ABCA1_40</name>
    <name evidence="14" type="synonym">ABCA1_41</name>
    <name evidence="12" type="synonym">ABCA1_42</name>
    <name evidence="13" type="synonym">ABCA1_43</name>
    <name evidence="10" type="synonym">ABCA1_44</name>
    <name evidence="23" type="synonym">ABCA1_6</name>
    <name evidence="21" type="ORF">CM83_55449</name>
    <name evidence="22" type="ORF">CM83_55456</name>
    <name evidence="19" type="ORF">CM83_55459</name>
    <name evidence="20" type="ORF">CM83_55461</name>
    <name evidence="16" type="ORF">CM83_55470</name>
    <name evidence="18" type="ORF">CM83_55479</name>
    <name evidence="15" type="ORF">CM83_55482</name>
    <name evidence="17" type="ORF">CM83_55485</name>
    <name evidence="14" type="ORF">CM83_55490</name>
    <name evidence="12" type="ORF">CM83_55493</name>
    <name evidence="13" type="ORF">CM83_55494</name>
    <name evidence="10" type="ORF">CM83_55497</name>
    <name evidence="11" type="ORF">CM83_55500</name>
    <name evidence="9" type="ORF">CM83_55503</name>
    <name evidence="8" type="ORF">CM83_55506</name>
    <name evidence="7" type="ORF">CM83_55512</name>
    <name evidence="26" type="ORF">CM83_55514</name>
    <name evidence="24" type="ORF">CM83_55524</name>
    <name evidence="25" type="ORF">CM83_55526</name>
    <name evidence="23" type="ORF">CM83_55534</name>
</gene>
<dbReference type="EMBL" id="GBHO01020079">
    <property type="protein sequence ID" value="JAG23525.1"/>
    <property type="molecule type" value="Transcribed_RNA"/>
</dbReference>
<evidence type="ECO:0000259" key="6">
    <source>
        <dbReference type="Pfam" id="PF12698"/>
    </source>
</evidence>
<sequence length="137" mass="15476">MALIIVVLLIFKRAEYVSQETIAPTMLLFFMYGVASMAMAYSLSFLFKDYTTANNTIHIMSFITGFFLVMLILMLSLLPGTEKVSHVLRLIFSLTPTYCLGDGIMKLCIREFQNANKKPVSVWSFDVVGLSYTYLAV</sequence>
<dbReference type="EMBL" id="GBHO01008390">
    <property type="protein sequence ID" value="JAG35214.1"/>
    <property type="molecule type" value="Transcribed_RNA"/>
</dbReference>
<dbReference type="EMBL" id="GBHO01036945">
    <property type="protein sequence ID" value="JAG06659.1"/>
    <property type="molecule type" value="Transcribed_RNA"/>
</dbReference>
<dbReference type="EMBL" id="GBHO01020077">
    <property type="protein sequence ID" value="JAG23527.1"/>
    <property type="molecule type" value="Transcribed_RNA"/>
</dbReference>
<dbReference type="EMBL" id="GBHO01036951">
    <property type="protein sequence ID" value="JAG06653.1"/>
    <property type="molecule type" value="Transcribed_RNA"/>
</dbReference>
<evidence type="ECO:0000313" key="26">
    <source>
        <dbReference type="EMBL" id="JAG35216.1"/>
    </source>
</evidence>
<evidence type="ECO:0000313" key="17">
    <source>
        <dbReference type="EMBL" id="JAG23527.1"/>
    </source>
</evidence>
<feature type="domain" description="ABC-2 type transporter transmembrane" evidence="6">
    <location>
        <begin position="3"/>
        <end position="135"/>
    </location>
</feature>
<dbReference type="EMBL" id="GBHO01029704">
    <property type="protein sequence ID" value="JAG13900.1"/>
    <property type="molecule type" value="Transcribed_RNA"/>
</dbReference>
<dbReference type="EMBL" id="GBHO01020075">
    <property type="protein sequence ID" value="JAG23529.1"/>
    <property type="molecule type" value="Transcribed_RNA"/>
</dbReference>
<evidence type="ECO:0000313" key="16">
    <source>
        <dbReference type="EMBL" id="JAG23525.1"/>
    </source>
</evidence>
<evidence type="ECO:0000313" key="23">
    <source>
        <dbReference type="EMBL" id="JAG35209.1"/>
    </source>
</evidence>
<dbReference type="EMBL" id="GBHO01036950">
    <property type="protein sequence ID" value="JAG06654.1"/>
    <property type="molecule type" value="Transcribed_RNA"/>
</dbReference>
<accession>A0A0A9XS07</accession>
<feature type="transmembrane region" description="Helical" evidence="5">
    <location>
        <begin position="59"/>
        <end position="78"/>
    </location>
</feature>
<name>A0A0A9XS07_LYGHE</name>
<dbReference type="EMBL" id="GBHO01008395">
    <property type="protein sequence ID" value="JAG35209.1"/>
    <property type="molecule type" value="Transcribed_RNA"/>
</dbReference>
<evidence type="ECO:0000313" key="8">
    <source>
        <dbReference type="EMBL" id="JAG06654.1"/>
    </source>
</evidence>
<evidence type="ECO:0000256" key="3">
    <source>
        <dbReference type="ARBA" id="ARBA00022989"/>
    </source>
</evidence>